<gene>
    <name evidence="1" type="ORF">BpHYR1_006748</name>
</gene>
<keyword evidence="2" id="KW-1185">Reference proteome</keyword>
<dbReference type="Proteomes" id="UP000276133">
    <property type="component" value="Unassembled WGS sequence"/>
</dbReference>
<name>A0A3M7RKS2_BRAPC</name>
<evidence type="ECO:0000313" key="2">
    <source>
        <dbReference type="Proteomes" id="UP000276133"/>
    </source>
</evidence>
<organism evidence="1 2">
    <name type="scientific">Brachionus plicatilis</name>
    <name type="common">Marine rotifer</name>
    <name type="synonym">Brachionus muelleri</name>
    <dbReference type="NCBI Taxonomy" id="10195"/>
    <lineage>
        <taxon>Eukaryota</taxon>
        <taxon>Metazoa</taxon>
        <taxon>Spiralia</taxon>
        <taxon>Gnathifera</taxon>
        <taxon>Rotifera</taxon>
        <taxon>Eurotatoria</taxon>
        <taxon>Monogononta</taxon>
        <taxon>Pseudotrocha</taxon>
        <taxon>Ploima</taxon>
        <taxon>Brachionidae</taxon>
        <taxon>Brachionus</taxon>
    </lineage>
</organism>
<protein>
    <submittedName>
        <fullName evidence="1">Uncharacterized protein</fullName>
    </submittedName>
</protein>
<reference evidence="1 2" key="1">
    <citation type="journal article" date="2018" name="Sci. Rep.">
        <title>Genomic signatures of local adaptation to the degree of environmental predictability in rotifers.</title>
        <authorList>
            <person name="Franch-Gras L."/>
            <person name="Hahn C."/>
            <person name="Garcia-Roger E.M."/>
            <person name="Carmona M.J."/>
            <person name="Serra M."/>
            <person name="Gomez A."/>
        </authorList>
    </citation>
    <scope>NUCLEOTIDE SEQUENCE [LARGE SCALE GENOMIC DNA]</scope>
    <source>
        <strain evidence="1">HYR1</strain>
    </source>
</reference>
<sequence>MSKVNAVSLNSAEYVFTFAWPMSTSILAQSRNPLDAASMRGVCPFSLVCSIKIASLHVSASFLTIFAC</sequence>
<dbReference type="AlphaFoldDB" id="A0A3M7RKS2"/>
<comment type="caution">
    <text evidence="1">The sequence shown here is derived from an EMBL/GenBank/DDBJ whole genome shotgun (WGS) entry which is preliminary data.</text>
</comment>
<dbReference type="EMBL" id="REGN01003160">
    <property type="protein sequence ID" value="RNA24173.1"/>
    <property type="molecule type" value="Genomic_DNA"/>
</dbReference>
<proteinExistence type="predicted"/>
<evidence type="ECO:0000313" key="1">
    <source>
        <dbReference type="EMBL" id="RNA24173.1"/>
    </source>
</evidence>
<accession>A0A3M7RKS2</accession>